<evidence type="ECO:0000313" key="2">
    <source>
        <dbReference type="Proteomes" id="UP000314982"/>
    </source>
</evidence>
<reference evidence="2" key="1">
    <citation type="submission" date="2018-06" db="EMBL/GenBank/DDBJ databases">
        <title>Genome assembly of Danube salmon.</title>
        <authorList>
            <person name="Macqueen D.J."/>
            <person name="Gundappa M.K."/>
        </authorList>
    </citation>
    <scope>NUCLEOTIDE SEQUENCE [LARGE SCALE GENOMIC DNA]</scope>
</reference>
<reference evidence="1" key="3">
    <citation type="submission" date="2025-09" db="UniProtKB">
        <authorList>
            <consortium name="Ensembl"/>
        </authorList>
    </citation>
    <scope>IDENTIFICATION</scope>
</reference>
<reference evidence="1" key="2">
    <citation type="submission" date="2025-08" db="UniProtKB">
        <authorList>
            <consortium name="Ensembl"/>
        </authorList>
    </citation>
    <scope>IDENTIFICATION</scope>
</reference>
<organism evidence="1 2">
    <name type="scientific">Hucho hucho</name>
    <name type="common">huchen</name>
    <dbReference type="NCBI Taxonomy" id="62062"/>
    <lineage>
        <taxon>Eukaryota</taxon>
        <taxon>Metazoa</taxon>
        <taxon>Chordata</taxon>
        <taxon>Craniata</taxon>
        <taxon>Vertebrata</taxon>
        <taxon>Euteleostomi</taxon>
        <taxon>Actinopterygii</taxon>
        <taxon>Neopterygii</taxon>
        <taxon>Teleostei</taxon>
        <taxon>Protacanthopterygii</taxon>
        <taxon>Salmoniformes</taxon>
        <taxon>Salmonidae</taxon>
        <taxon>Salmoninae</taxon>
        <taxon>Hucho</taxon>
    </lineage>
</organism>
<name>A0A4W5PM32_9TELE</name>
<sequence>DCGRHAAVRALNGEATGCARVSARGPPPKAPFPERHNETVRSLGSAGSQAVPYCPALQNRHTFIYQWPNGGLGQVGGHCLCSLD</sequence>
<protein>
    <submittedName>
        <fullName evidence="1">Uncharacterized protein</fullName>
    </submittedName>
</protein>
<dbReference type="AlphaFoldDB" id="A0A4W5PM32"/>
<dbReference type="Ensembl" id="ENSHHUT00000066715.1">
    <property type="protein sequence ID" value="ENSHHUP00000064522.1"/>
    <property type="gene ID" value="ENSHHUG00000038098.1"/>
</dbReference>
<accession>A0A4W5PM32</accession>
<evidence type="ECO:0000313" key="1">
    <source>
        <dbReference type="Ensembl" id="ENSHHUP00000064522.1"/>
    </source>
</evidence>
<dbReference type="GeneTree" id="ENSGT01060000251044"/>
<dbReference type="Proteomes" id="UP000314982">
    <property type="component" value="Unassembled WGS sequence"/>
</dbReference>
<proteinExistence type="predicted"/>
<keyword evidence="2" id="KW-1185">Reference proteome</keyword>